<gene>
    <name evidence="2" type="ORF">VST7929_00484</name>
</gene>
<dbReference type="RefSeq" id="WP_237464605.1">
    <property type="nucleotide sequence ID" value="NZ_CAKLDI010000001.1"/>
</dbReference>
<organism evidence="2 3">
    <name type="scientific">Vibrio stylophorae</name>
    <dbReference type="NCBI Taxonomy" id="659351"/>
    <lineage>
        <taxon>Bacteria</taxon>
        <taxon>Pseudomonadati</taxon>
        <taxon>Pseudomonadota</taxon>
        <taxon>Gammaproteobacteria</taxon>
        <taxon>Vibrionales</taxon>
        <taxon>Vibrionaceae</taxon>
        <taxon>Vibrio</taxon>
    </lineage>
</organism>
<keyword evidence="3" id="KW-1185">Reference proteome</keyword>
<keyword evidence="1" id="KW-0472">Membrane</keyword>
<sequence length="76" mass="8499">MTRYFVISGYLIAVPLILLVICHHALNLSFIPAAVVMAVMLLPCLGLTLRRLKRLNKTTELTCKEKELLSYGDPKA</sequence>
<protein>
    <submittedName>
        <fullName evidence="2">Uncharacterized protein</fullName>
    </submittedName>
</protein>
<evidence type="ECO:0000313" key="3">
    <source>
        <dbReference type="Proteomes" id="UP000838672"/>
    </source>
</evidence>
<name>A0ABN8DNC2_9VIBR</name>
<feature type="transmembrane region" description="Helical" evidence="1">
    <location>
        <begin position="7"/>
        <end position="26"/>
    </location>
</feature>
<keyword evidence="1" id="KW-0812">Transmembrane</keyword>
<dbReference type="Proteomes" id="UP000838672">
    <property type="component" value="Unassembled WGS sequence"/>
</dbReference>
<comment type="caution">
    <text evidence="2">The sequence shown here is derived from an EMBL/GenBank/DDBJ whole genome shotgun (WGS) entry which is preliminary data.</text>
</comment>
<reference evidence="2" key="1">
    <citation type="submission" date="2021-11" db="EMBL/GenBank/DDBJ databases">
        <authorList>
            <person name="Rodrigo-Torres L."/>
            <person name="Arahal R. D."/>
            <person name="Lucena T."/>
        </authorList>
    </citation>
    <scope>NUCLEOTIDE SEQUENCE</scope>
    <source>
        <strain evidence="2">CECT 7929</strain>
    </source>
</reference>
<feature type="transmembrane region" description="Helical" evidence="1">
    <location>
        <begin position="32"/>
        <end position="49"/>
    </location>
</feature>
<dbReference type="EMBL" id="CAKLDI010000001">
    <property type="protein sequence ID" value="CAH0532644.1"/>
    <property type="molecule type" value="Genomic_DNA"/>
</dbReference>
<evidence type="ECO:0000256" key="1">
    <source>
        <dbReference type="SAM" id="Phobius"/>
    </source>
</evidence>
<evidence type="ECO:0000313" key="2">
    <source>
        <dbReference type="EMBL" id="CAH0532644.1"/>
    </source>
</evidence>
<keyword evidence="1" id="KW-1133">Transmembrane helix</keyword>
<accession>A0ABN8DNC2</accession>
<proteinExistence type="predicted"/>